<dbReference type="InterPro" id="IPR048987">
    <property type="entry name" value="PIN-TPR-GreABC"/>
</dbReference>
<name>A0ABW0EGM7_9BACT</name>
<protein>
    <recommendedName>
        <fullName evidence="1">PIN domain-containing protein</fullName>
    </recommendedName>
</protein>
<comment type="caution">
    <text evidence="2">The sequence shown here is derived from an EMBL/GenBank/DDBJ whole genome shotgun (WGS) entry which is preliminary data.</text>
</comment>
<reference evidence="3" key="1">
    <citation type="journal article" date="2019" name="Int. J. Syst. Evol. Microbiol.">
        <title>The Global Catalogue of Microorganisms (GCM) 10K type strain sequencing project: providing services to taxonomists for standard genome sequencing and annotation.</title>
        <authorList>
            <consortium name="The Broad Institute Genomics Platform"/>
            <consortium name="The Broad Institute Genome Sequencing Center for Infectious Disease"/>
            <person name="Wu L."/>
            <person name="Ma J."/>
        </authorList>
    </citation>
    <scope>NUCLEOTIDE SEQUENCE [LARGE SCALE GENOMIC DNA]</scope>
    <source>
        <strain evidence="3">KACC 12602</strain>
    </source>
</reference>
<evidence type="ECO:0000313" key="3">
    <source>
        <dbReference type="Proteomes" id="UP001596161"/>
    </source>
</evidence>
<sequence>MKDYYSYNISLGELIAGNFNKDFIWSYYHLTAIDSNGFCIVPKKYYLQNLKLENYKFVIDFSTCLLFYELSKNLDLKFGNFIVPNSFIKIIDNQIFHEKHDPKSNLSISIENGKVVPHFLPEDFKEKRLVFLEDLKEWCLKHVETQIPEEKLDLIRALREKKEISGFIEFYVDNVTLANRENCIMLSDDSFYFKFVNPQDGKIISSEYFLNYFFTSNQKEIYEYLLRKKYVGLTLDLNILSTAYFNQFKSNQQYVFNVALLNLALKINYIPQNVNLIFSFLKELALKGTISDEKYLIDATNLVFHLLSSFPSLEPALLLTDLIQKEFFLLPKHLLITLKATTDALKILN</sequence>
<dbReference type="EMBL" id="JBHSKT010000016">
    <property type="protein sequence ID" value="MFC5272350.1"/>
    <property type="molecule type" value="Genomic_DNA"/>
</dbReference>
<evidence type="ECO:0000259" key="1">
    <source>
        <dbReference type="Pfam" id="PF20698"/>
    </source>
</evidence>
<keyword evidence="3" id="KW-1185">Reference proteome</keyword>
<feature type="domain" description="PIN" evidence="1">
    <location>
        <begin position="58"/>
        <end position="192"/>
    </location>
</feature>
<proteinExistence type="predicted"/>
<dbReference type="RefSeq" id="WP_378018709.1">
    <property type="nucleotide sequence ID" value="NZ_JBHSKT010000016.1"/>
</dbReference>
<organism evidence="2 3">
    <name type="scientific">Adhaeribacter terreus</name>
    <dbReference type="NCBI Taxonomy" id="529703"/>
    <lineage>
        <taxon>Bacteria</taxon>
        <taxon>Pseudomonadati</taxon>
        <taxon>Bacteroidota</taxon>
        <taxon>Cytophagia</taxon>
        <taxon>Cytophagales</taxon>
        <taxon>Hymenobacteraceae</taxon>
        <taxon>Adhaeribacter</taxon>
    </lineage>
</organism>
<gene>
    <name evidence="2" type="ORF">ACFPIB_17170</name>
</gene>
<dbReference type="Pfam" id="PF20698">
    <property type="entry name" value="PIN-TPR-GreABC"/>
    <property type="match status" value="1"/>
</dbReference>
<dbReference type="Proteomes" id="UP001596161">
    <property type="component" value="Unassembled WGS sequence"/>
</dbReference>
<evidence type="ECO:0000313" key="2">
    <source>
        <dbReference type="EMBL" id="MFC5272350.1"/>
    </source>
</evidence>
<accession>A0ABW0EGM7</accession>